<keyword evidence="4" id="KW-1185">Reference proteome</keyword>
<name>A0A7T7MB50_9ACTO</name>
<evidence type="ECO:0000256" key="2">
    <source>
        <dbReference type="SAM" id="Phobius"/>
    </source>
</evidence>
<gene>
    <name evidence="3" type="ORF">JG540_01720</name>
</gene>
<evidence type="ECO:0000256" key="1">
    <source>
        <dbReference type="SAM" id="MobiDB-lite"/>
    </source>
</evidence>
<evidence type="ECO:0000313" key="3">
    <source>
        <dbReference type="EMBL" id="QQM68271.1"/>
    </source>
</evidence>
<organism evidence="3 4">
    <name type="scientific">Actinomyces weissii</name>
    <dbReference type="NCBI Taxonomy" id="675090"/>
    <lineage>
        <taxon>Bacteria</taxon>
        <taxon>Bacillati</taxon>
        <taxon>Actinomycetota</taxon>
        <taxon>Actinomycetes</taxon>
        <taxon>Actinomycetales</taxon>
        <taxon>Actinomycetaceae</taxon>
        <taxon>Actinomyces</taxon>
    </lineage>
</organism>
<dbReference type="KEGG" id="awe:JG540_01720"/>
<keyword evidence="2" id="KW-1133">Transmembrane helix</keyword>
<evidence type="ECO:0000313" key="4">
    <source>
        <dbReference type="Proteomes" id="UP000595895"/>
    </source>
</evidence>
<feature type="transmembrane region" description="Helical" evidence="2">
    <location>
        <begin position="12"/>
        <end position="30"/>
    </location>
</feature>
<feature type="transmembrane region" description="Helical" evidence="2">
    <location>
        <begin position="50"/>
        <end position="83"/>
    </location>
</feature>
<sequence>MIAYWVARTVGYLWLGANLIALGLGLWAVVDAAQRPAEHFIAAGKRTKGFWLAVTAVSVAVVVLTGFGSMFGVIGCVASAVYLTDVRPALQQFAPVKVRGSVRPFNRGGQSRPDERDWRR</sequence>
<accession>A0A7T7MB50</accession>
<keyword evidence="2" id="KW-0472">Membrane</keyword>
<dbReference type="EMBL" id="CP066802">
    <property type="protein sequence ID" value="QQM68271.1"/>
    <property type="molecule type" value="Genomic_DNA"/>
</dbReference>
<dbReference type="Proteomes" id="UP000595895">
    <property type="component" value="Chromosome"/>
</dbReference>
<dbReference type="Pfam" id="PF10724">
    <property type="entry name" value="DUF2516"/>
    <property type="match status" value="1"/>
</dbReference>
<protein>
    <submittedName>
        <fullName evidence="3">DUF2516 family protein</fullName>
    </submittedName>
</protein>
<reference evidence="3 4" key="1">
    <citation type="submission" date="2020-12" db="EMBL/GenBank/DDBJ databases">
        <authorList>
            <person name="Zhou J."/>
        </authorList>
    </citation>
    <scope>NUCLEOTIDE SEQUENCE [LARGE SCALE GENOMIC DNA]</scope>
    <source>
        <strain evidence="3 4">CCUG 61299</strain>
    </source>
</reference>
<dbReference type="AlphaFoldDB" id="A0A7T7MB50"/>
<feature type="region of interest" description="Disordered" evidence="1">
    <location>
        <begin position="101"/>
        <end position="120"/>
    </location>
</feature>
<dbReference type="InterPro" id="IPR019662">
    <property type="entry name" value="DUF2516"/>
</dbReference>
<keyword evidence="2" id="KW-0812">Transmembrane</keyword>
<proteinExistence type="predicted"/>